<dbReference type="InterPro" id="IPR001279">
    <property type="entry name" value="Metallo-B-lactamas"/>
</dbReference>
<dbReference type="PANTHER" id="PTHR43546">
    <property type="entry name" value="UPF0173 METAL-DEPENDENT HYDROLASE MJ1163-RELATED"/>
    <property type="match status" value="1"/>
</dbReference>
<sequence length="233" mass="24624">MKLTWLGHAAFRIEIKDAVILIDPFFTGNPKFPGDHAAASKGVTHIVLTHGHGDHVGDTLAIAKATGAKVIGDADLVSFLARQGVSNVDPMNSGGTVDQGPFRVSYTVAHHSSAMIDDNGVSHSLGHPHGVVIRAPGEKTLYHAGDTDIFSDMALIDEIYQPKIGILPIGDRFTMGGAVAAMAARRFFHFETVIPGHYASFPMVDATADAFIDGMKGAETKVVVPVVGEAMTL</sequence>
<evidence type="ECO:0000256" key="1">
    <source>
        <dbReference type="ARBA" id="ARBA00022801"/>
    </source>
</evidence>
<dbReference type="SUPFAM" id="SSF56281">
    <property type="entry name" value="Metallo-hydrolase/oxidoreductase"/>
    <property type="match status" value="1"/>
</dbReference>
<comment type="similarity">
    <text evidence="2">Belongs to the UPF0173 family.</text>
</comment>
<dbReference type="EMBL" id="FQUP01000007">
    <property type="protein sequence ID" value="SHG78103.1"/>
    <property type="molecule type" value="Genomic_DNA"/>
</dbReference>
<evidence type="ECO:0000259" key="3">
    <source>
        <dbReference type="SMART" id="SM00849"/>
    </source>
</evidence>
<feature type="domain" description="Metallo-beta-lactamase" evidence="3">
    <location>
        <begin position="7"/>
        <end position="197"/>
    </location>
</feature>
<protein>
    <recommendedName>
        <fullName evidence="2">UPF0173 metal-dependent hydrolase SAMN02745157_4816</fullName>
    </recommendedName>
</protein>
<accession>A0A1M5MMV2</accession>
<dbReference type="Pfam" id="PF12706">
    <property type="entry name" value="Lactamase_B_2"/>
    <property type="match status" value="1"/>
</dbReference>
<dbReference type="SMART" id="SM00849">
    <property type="entry name" value="Lactamase_B"/>
    <property type="match status" value="1"/>
</dbReference>
<dbReference type="Gene3D" id="3.60.15.10">
    <property type="entry name" value="Ribonuclease Z/Hydroxyacylglutathione hydrolase-like"/>
    <property type="match status" value="1"/>
</dbReference>
<dbReference type="NCBIfam" id="NF001911">
    <property type="entry name" value="PRK00685.1"/>
    <property type="match status" value="1"/>
</dbReference>
<dbReference type="InterPro" id="IPR022877">
    <property type="entry name" value="UPF0173"/>
</dbReference>
<dbReference type="PANTHER" id="PTHR43546:SF3">
    <property type="entry name" value="UPF0173 METAL-DEPENDENT HYDROLASE MJ1163"/>
    <property type="match status" value="1"/>
</dbReference>
<proteinExistence type="inferred from homology"/>
<keyword evidence="5" id="KW-1185">Reference proteome</keyword>
<dbReference type="HAMAP" id="MF_00457">
    <property type="entry name" value="UPF0173"/>
    <property type="match status" value="1"/>
</dbReference>
<reference evidence="4 5" key="1">
    <citation type="submission" date="2016-11" db="EMBL/GenBank/DDBJ databases">
        <authorList>
            <person name="Jaros S."/>
            <person name="Januszkiewicz K."/>
            <person name="Wedrychowicz H."/>
        </authorList>
    </citation>
    <scope>NUCLEOTIDE SEQUENCE [LARGE SCALE GENOMIC DNA]</scope>
    <source>
        <strain evidence="4 5">DSM 19436</strain>
    </source>
</reference>
<dbReference type="InterPro" id="IPR036866">
    <property type="entry name" value="RibonucZ/Hydroxyglut_hydro"/>
</dbReference>
<dbReference type="STRING" id="1122133.SAMN02745157_4816"/>
<dbReference type="GO" id="GO:0016787">
    <property type="term" value="F:hydrolase activity"/>
    <property type="evidence" value="ECO:0007669"/>
    <property type="project" value="UniProtKB-UniRule"/>
</dbReference>
<dbReference type="AlphaFoldDB" id="A0A1M5MMV2"/>
<dbReference type="OrthoDB" id="9789133at2"/>
<gene>
    <name evidence="4" type="ORF">SAMN02745157_4816</name>
</gene>
<dbReference type="InterPro" id="IPR050114">
    <property type="entry name" value="UPF0173_UPF0282_UlaG_hydrolase"/>
</dbReference>
<keyword evidence="1 2" id="KW-0378">Hydrolase</keyword>
<dbReference type="RefSeq" id="WP_073058151.1">
    <property type="nucleotide sequence ID" value="NZ_FQUP01000007.1"/>
</dbReference>
<evidence type="ECO:0000313" key="5">
    <source>
        <dbReference type="Proteomes" id="UP000184485"/>
    </source>
</evidence>
<evidence type="ECO:0000256" key="2">
    <source>
        <dbReference type="HAMAP-Rule" id="MF_00457"/>
    </source>
</evidence>
<organism evidence="4 5">
    <name type="scientific">Kaistia soli DSM 19436</name>
    <dbReference type="NCBI Taxonomy" id="1122133"/>
    <lineage>
        <taxon>Bacteria</taxon>
        <taxon>Pseudomonadati</taxon>
        <taxon>Pseudomonadota</taxon>
        <taxon>Alphaproteobacteria</taxon>
        <taxon>Hyphomicrobiales</taxon>
        <taxon>Kaistiaceae</taxon>
        <taxon>Kaistia</taxon>
    </lineage>
</organism>
<dbReference type="Proteomes" id="UP000184485">
    <property type="component" value="Unassembled WGS sequence"/>
</dbReference>
<evidence type="ECO:0000313" key="4">
    <source>
        <dbReference type="EMBL" id="SHG78103.1"/>
    </source>
</evidence>
<name>A0A1M5MMV2_9HYPH</name>